<protein>
    <recommendedName>
        <fullName evidence="1">NADAR domain-containing protein</fullName>
    </recommendedName>
</protein>
<feature type="domain" description="NADAR" evidence="1">
    <location>
        <begin position="29"/>
        <end position="154"/>
    </location>
</feature>
<proteinExistence type="predicted"/>
<dbReference type="EMBL" id="HBEZ01011213">
    <property type="protein sequence ID" value="CAD8628484.1"/>
    <property type="molecule type" value="Transcribed_RNA"/>
</dbReference>
<accession>A0A7S0M1A4</accession>
<dbReference type="InterPro" id="IPR012816">
    <property type="entry name" value="NADAR"/>
</dbReference>
<name>A0A7S0M1A4_9CRYP</name>
<dbReference type="Pfam" id="PF08719">
    <property type="entry name" value="NADAR"/>
    <property type="match status" value="1"/>
</dbReference>
<dbReference type="InterPro" id="IPR037238">
    <property type="entry name" value="YbiA-like_sf"/>
</dbReference>
<organism evidence="2">
    <name type="scientific">Cryptomonas curvata</name>
    <dbReference type="NCBI Taxonomy" id="233186"/>
    <lineage>
        <taxon>Eukaryota</taxon>
        <taxon>Cryptophyceae</taxon>
        <taxon>Cryptomonadales</taxon>
        <taxon>Cryptomonadaceae</taxon>
        <taxon>Cryptomonas</taxon>
    </lineage>
</organism>
<sequence length="185" mass="20807">MGGPCFVVDESGKKRIGPACTDNFQVRRFVVDGVEYYSCEHAYQALKFIPGSRQDAVRCLRPYVGENDSAFGMRCWSEGQRGSVRDDWDAIKVGVMFAVNEAKYMQHEDLQRELISTGQAKIVGGPSTSWTVDGKFHNWNCWNGLIQMRLREQLRLESDRVPGVLESLIADFDAYSAAASRASRL</sequence>
<dbReference type="CDD" id="cd15457">
    <property type="entry name" value="NADAR"/>
    <property type="match status" value="1"/>
</dbReference>
<gene>
    <name evidence="2" type="ORF">CCUR1050_LOCUS6163</name>
</gene>
<reference evidence="2" key="1">
    <citation type="submission" date="2021-01" db="EMBL/GenBank/DDBJ databases">
        <authorList>
            <person name="Corre E."/>
            <person name="Pelletier E."/>
            <person name="Niang G."/>
            <person name="Scheremetjew M."/>
            <person name="Finn R."/>
            <person name="Kale V."/>
            <person name="Holt S."/>
            <person name="Cochrane G."/>
            <person name="Meng A."/>
            <person name="Brown T."/>
            <person name="Cohen L."/>
        </authorList>
    </citation>
    <scope>NUCLEOTIDE SEQUENCE</scope>
    <source>
        <strain evidence="2">CCAP979/52</strain>
    </source>
</reference>
<dbReference type="SUPFAM" id="SSF143990">
    <property type="entry name" value="YbiA-like"/>
    <property type="match status" value="1"/>
</dbReference>
<evidence type="ECO:0000313" key="2">
    <source>
        <dbReference type="EMBL" id="CAD8628484.1"/>
    </source>
</evidence>
<dbReference type="AlphaFoldDB" id="A0A7S0M1A4"/>
<dbReference type="Gene3D" id="1.10.357.40">
    <property type="entry name" value="YbiA-like"/>
    <property type="match status" value="1"/>
</dbReference>
<evidence type="ECO:0000259" key="1">
    <source>
        <dbReference type="Pfam" id="PF08719"/>
    </source>
</evidence>